<dbReference type="Proteomes" id="UP000051673">
    <property type="component" value="Unassembled WGS sequence"/>
</dbReference>
<dbReference type="InterPro" id="IPR053149">
    <property type="entry name" value="TPK"/>
</dbReference>
<dbReference type="RefSeq" id="WP_057788501.1">
    <property type="nucleotide sequence ID" value="NZ_JQCD01000030.1"/>
</dbReference>
<keyword evidence="1" id="KW-0808">Transferase</keyword>
<evidence type="ECO:0000256" key="2">
    <source>
        <dbReference type="ARBA" id="ARBA00022741"/>
    </source>
</evidence>
<dbReference type="GO" id="GO:0004788">
    <property type="term" value="F:thiamine diphosphokinase activity"/>
    <property type="evidence" value="ECO:0007669"/>
    <property type="project" value="UniProtKB-UniRule"/>
</dbReference>
<dbReference type="Pfam" id="PF04265">
    <property type="entry name" value="TPK_B1_binding"/>
    <property type="match status" value="1"/>
</dbReference>
<proteinExistence type="predicted"/>
<protein>
    <recommendedName>
        <fullName evidence="5">Thiamine diphosphokinase</fullName>
        <ecNumber evidence="5">2.7.6.2</ecNumber>
    </recommendedName>
</protein>
<evidence type="ECO:0000259" key="6">
    <source>
        <dbReference type="SMART" id="SM00983"/>
    </source>
</evidence>
<sequence>MGAIFQVLVGGPTHNWPHALRTGKLDGRWAAADRGALRLLQLGYHPELVVGDFDSMTLAEQESVFEVIPKIVEKPDQMQTDLQLLLTTLDENYDIERIDVYGATGGRLDQLFSNVWILAEEKFTALRTKVRLIDRDNVVTFFNPGTHTITKIPEMKYLGFMPLTPVTELNLLDEKYPLAAWSGNPVSWSSNEFNGSINHFSFETGIVAVIQSRDSDENDA</sequence>
<dbReference type="NCBIfam" id="TIGR01378">
    <property type="entry name" value="thi_PPkinase"/>
    <property type="match status" value="1"/>
</dbReference>
<evidence type="ECO:0000313" key="8">
    <source>
        <dbReference type="Proteomes" id="UP000051673"/>
    </source>
</evidence>
<dbReference type="EC" id="2.7.6.2" evidence="5"/>
<dbReference type="GO" id="GO:0005524">
    <property type="term" value="F:ATP binding"/>
    <property type="evidence" value="ECO:0007669"/>
    <property type="project" value="UniProtKB-KW"/>
</dbReference>
<keyword evidence="4" id="KW-0067">ATP-binding</keyword>
<dbReference type="SUPFAM" id="SSF63999">
    <property type="entry name" value="Thiamin pyrophosphokinase, catalytic domain"/>
    <property type="match status" value="1"/>
</dbReference>
<dbReference type="AlphaFoldDB" id="A0A0R2JK85"/>
<evidence type="ECO:0000313" key="7">
    <source>
        <dbReference type="EMBL" id="KRN76294.1"/>
    </source>
</evidence>
<gene>
    <name evidence="7" type="ORF">IV67_GL000870</name>
</gene>
<feature type="domain" description="Thiamin pyrophosphokinase thiamin-binding" evidence="6">
    <location>
        <begin position="145"/>
        <end position="208"/>
    </location>
</feature>
<accession>A0A0R2JK85</accession>
<organism evidence="7 8">
    <name type="scientific">Weissella minor</name>
    <dbReference type="NCBI Taxonomy" id="1620"/>
    <lineage>
        <taxon>Bacteria</taxon>
        <taxon>Bacillati</taxon>
        <taxon>Bacillota</taxon>
        <taxon>Bacilli</taxon>
        <taxon>Lactobacillales</taxon>
        <taxon>Lactobacillaceae</taxon>
        <taxon>Weissella</taxon>
    </lineage>
</organism>
<dbReference type="EMBL" id="JQCD01000030">
    <property type="protein sequence ID" value="KRN76294.1"/>
    <property type="molecule type" value="Genomic_DNA"/>
</dbReference>
<dbReference type="SMART" id="SM00983">
    <property type="entry name" value="TPK_B1_binding"/>
    <property type="match status" value="1"/>
</dbReference>
<dbReference type="InterPro" id="IPR036759">
    <property type="entry name" value="TPK_catalytic_sf"/>
</dbReference>
<dbReference type="GO" id="GO:0016301">
    <property type="term" value="F:kinase activity"/>
    <property type="evidence" value="ECO:0007669"/>
    <property type="project" value="UniProtKB-KW"/>
</dbReference>
<keyword evidence="8" id="KW-1185">Reference proteome</keyword>
<dbReference type="InterPro" id="IPR007373">
    <property type="entry name" value="Thiamin_PyroPKinase_B1-bd"/>
</dbReference>
<evidence type="ECO:0000256" key="4">
    <source>
        <dbReference type="ARBA" id="ARBA00022840"/>
    </source>
</evidence>
<dbReference type="PANTHER" id="PTHR41299:SF1">
    <property type="entry name" value="THIAMINE PYROPHOSPHOKINASE"/>
    <property type="match status" value="1"/>
</dbReference>
<evidence type="ECO:0000256" key="3">
    <source>
        <dbReference type="ARBA" id="ARBA00022777"/>
    </source>
</evidence>
<dbReference type="PANTHER" id="PTHR41299">
    <property type="entry name" value="THIAMINE PYROPHOSPHOKINASE"/>
    <property type="match status" value="1"/>
</dbReference>
<dbReference type="PATRIC" id="fig|1620.3.peg.886"/>
<name>A0A0R2JK85_9LACO</name>
<dbReference type="InterPro" id="IPR007371">
    <property type="entry name" value="TPK_catalytic"/>
</dbReference>
<dbReference type="Gene3D" id="3.40.50.10240">
    <property type="entry name" value="Thiamin pyrophosphokinase, catalytic domain"/>
    <property type="match status" value="1"/>
</dbReference>
<dbReference type="InterPro" id="IPR006282">
    <property type="entry name" value="Thi_PPkinase"/>
</dbReference>
<dbReference type="GO" id="GO:0030975">
    <property type="term" value="F:thiamine binding"/>
    <property type="evidence" value="ECO:0007669"/>
    <property type="project" value="InterPro"/>
</dbReference>
<dbReference type="GO" id="GO:0009229">
    <property type="term" value="P:thiamine diphosphate biosynthetic process"/>
    <property type="evidence" value="ECO:0007669"/>
    <property type="project" value="InterPro"/>
</dbReference>
<dbReference type="OrthoDB" id="9804377at2"/>
<keyword evidence="2" id="KW-0547">Nucleotide-binding</keyword>
<dbReference type="CDD" id="cd07995">
    <property type="entry name" value="TPK"/>
    <property type="match status" value="1"/>
</dbReference>
<evidence type="ECO:0000256" key="1">
    <source>
        <dbReference type="ARBA" id="ARBA00022679"/>
    </source>
</evidence>
<evidence type="ECO:0000256" key="5">
    <source>
        <dbReference type="NCBIfam" id="TIGR01378"/>
    </source>
</evidence>
<comment type="caution">
    <text evidence="7">The sequence shown here is derived from an EMBL/GenBank/DDBJ whole genome shotgun (WGS) entry which is preliminary data.</text>
</comment>
<reference evidence="7 8" key="1">
    <citation type="journal article" date="2015" name="Genome Announc.">
        <title>Expanding the biotechnology potential of lactobacilli through comparative genomics of 213 strains and associated genera.</title>
        <authorList>
            <person name="Sun Z."/>
            <person name="Harris H.M."/>
            <person name="McCann A."/>
            <person name="Guo C."/>
            <person name="Argimon S."/>
            <person name="Zhang W."/>
            <person name="Yang X."/>
            <person name="Jeffery I.B."/>
            <person name="Cooney J.C."/>
            <person name="Kagawa T.F."/>
            <person name="Liu W."/>
            <person name="Song Y."/>
            <person name="Salvetti E."/>
            <person name="Wrobel A."/>
            <person name="Rasinkangas P."/>
            <person name="Parkhill J."/>
            <person name="Rea M.C."/>
            <person name="O'Sullivan O."/>
            <person name="Ritari J."/>
            <person name="Douillard F.P."/>
            <person name="Paul Ross R."/>
            <person name="Yang R."/>
            <person name="Briner A.E."/>
            <person name="Felis G.E."/>
            <person name="de Vos W.M."/>
            <person name="Barrangou R."/>
            <person name="Klaenhammer T.R."/>
            <person name="Caufield P.W."/>
            <person name="Cui Y."/>
            <person name="Zhang H."/>
            <person name="O'Toole P.W."/>
        </authorList>
    </citation>
    <scope>NUCLEOTIDE SEQUENCE [LARGE SCALE GENOMIC DNA]</scope>
    <source>
        <strain evidence="7 8">DSM 20014</strain>
    </source>
</reference>
<dbReference type="GO" id="GO:0006772">
    <property type="term" value="P:thiamine metabolic process"/>
    <property type="evidence" value="ECO:0007669"/>
    <property type="project" value="UniProtKB-UniRule"/>
</dbReference>
<keyword evidence="3 7" id="KW-0418">Kinase</keyword>
<dbReference type="Pfam" id="PF04263">
    <property type="entry name" value="TPK_catalytic"/>
    <property type="match status" value="1"/>
</dbReference>
<dbReference type="STRING" id="1620.IV67_GL000870"/>